<proteinExistence type="predicted"/>
<evidence type="ECO:0000256" key="1">
    <source>
        <dbReference type="SAM" id="Coils"/>
    </source>
</evidence>
<feature type="compositionally biased region" description="Polar residues" evidence="2">
    <location>
        <begin position="718"/>
        <end position="731"/>
    </location>
</feature>
<organism evidence="3 4">
    <name type="scientific">Choanephora cucurbitarum</name>
    <dbReference type="NCBI Taxonomy" id="101091"/>
    <lineage>
        <taxon>Eukaryota</taxon>
        <taxon>Fungi</taxon>
        <taxon>Fungi incertae sedis</taxon>
        <taxon>Mucoromycota</taxon>
        <taxon>Mucoromycotina</taxon>
        <taxon>Mucoromycetes</taxon>
        <taxon>Mucorales</taxon>
        <taxon>Mucorineae</taxon>
        <taxon>Choanephoraceae</taxon>
        <taxon>Choanephoroideae</taxon>
        <taxon>Choanephora</taxon>
    </lineage>
</organism>
<dbReference type="OrthoDB" id="2282043at2759"/>
<evidence type="ECO:0000313" key="4">
    <source>
        <dbReference type="Proteomes" id="UP000093000"/>
    </source>
</evidence>
<keyword evidence="1" id="KW-0175">Coiled coil</keyword>
<feature type="region of interest" description="Disordered" evidence="2">
    <location>
        <begin position="697"/>
        <end position="731"/>
    </location>
</feature>
<evidence type="ECO:0000313" key="3">
    <source>
        <dbReference type="EMBL" id="OBZ82983.1"/>
    </source>
</evidence>
<reference evidence="3 4" key="1">
    <citation type="submission" date="2016-03" db="EMBL/GenBank/DDBJ databases">
        <title>Choanephora cucurbitarum.</title>
        <authorList>
            <person name="Min B."/>
            <person name="Park H."/>
            <person name="Park J.-H."/>
            <person name="Shin H.-D."/>
            <person name="Choi I.-G."/>
        </authorList>
    </citation>
    <scope>NUCLEOTIDE SEQUENCE [LARGE SCALE GENOMIC DNA]</scope>
    <source>
        <strain evidence="3 4">KUS-F28377</strain>
    </source>
</reference>
<gene>
    <name evidence="3" type="ORF">A0J61_08968</name>
</gene>
<accession>A0A1C7N1L2</accession>
<dbReference type="Proteomes" id="UP000093000">
    <property type="component" value="Unassembled WGS sequence"/>
</dbReference>
<keyword evidence="4" id="KW-1185">Reference proteome</keyword>
<feature type="coiled-coil region" evidence="1">
    <location>
        <begin position="524"/>
        <end position="551"/>
    </location>
</feature>
<name>A0A1C7N1L2_9FUNG</name>
<feature type="coiled-coil region" evidence="1">
    <location>
        <begin position="316"/>
        <end position="421"/>
    </location>
</feature>
<dbReference type="AlphaFoldDB" id="A0A1C7N1L2"/>
<dbReference type="InParanoid" id="A0A1C7N1L2"/>
<dbReference type="EMBL" id="LUGH01000745">
    <property type="protein sequence ID" value="OBZ82983.1"/>
    <property type="molecule type" value="Genomic_DNA"/>
</dbReference>
<feature type="compositionally biased region" description="Pro residues" evidence="2">
    <location>
        <begin position="699"/>
        <end position="714"/>
    </location>
</feature>
<feature type="region of interest" description="Disordered" evidence="2">
    <location>
        <begin position="638"/>
        <end position="662"/>
    </location>
</feature>
<protein>
    <submittedName>
        <fullName evidence="3">Uncharacterized protein</fullName>
    </submittedName>
</protein>
<evidence type="ECO:0000256" key="2">
    <source>
        <dbReference type="SAM" id="MobiDB-lite"/>
    </source>
</evidence>
<comment type="caution">
    <text evidence="3">The sequence shown here is derived from an EMBL/GenBank/DDBJ whole genome shotgun (WGS) entry which is preliminary data.</text>
</comment>
<sequence>MPHRNIHETRVALCILPFSSQNTFEIMSQHKLAIGADVYTFDDIIYSENTHHLTDAITAELMHGHNVSLVHHNTSRNRFDARIFIDLEQLFEKGYEVSVRFLEYDDQLQPKDLIAPNQHLSSAYRIDTIDLAEKFYLFGLEQQKIGALSVFSVLIKDTNSQFNIVDVSNCSDDIMDRFSLYYTQQHHHTPWLQELDTSQQIIYLNCIHPSDDISALQHSLTYASALYQQKSLSPIAKSVSSPSVSRSSKDEDHLHRIISRLSNEVNILRQQQQKTRGSVLSSSIYSEGPRNISMFSSLSNSTSATILTDEKTDHDVSDLYRQIEEYENQVTVTRERNALVESNLIDLKHSNQQLCQMNHTQNLLIEKLEEKLNEAEQLQQITTQQLEMQQRLYQQHYLRDRRQVEDCLQVVQQMIEKQEQKSAYALEELITVQNYLSLKNAAHDNGKTIEEDVLDTYLQHLPEEADWQQEFELQQAKTLALERKLIEVTADLDVCRQAIRNNDNSGLIGKLENDLARLGTTQDVNIQNQHIQHLESVVQNLNQQLLDVTRRSIEKDKHLAFFRESEKQALPDKSLQSANTQAEQAQLMRWIYEKIDDPQGRSEVIQKFSEMCKNNSRMATKIHELEAQMPNDRQRSLLEAKDETDLMNSKARRQKLEKKLSISTERSQLSVLSLDELDKSSISSSSSDLRAISPISSFPVPPSLPPSNPLPPLPSTSMQKNQANKLSRLESQLKSSEAKVQEQQKQIVGDKDQLNETKKKLAEISLELEQERKLKQKAENASRILEKRMEDLMTNKKNKFRCF</sequence>